<proteinExistence type="predicted"/>
<evidence type="ECO:0000256" key="1">
    <source>
        <dbReference type="SAM" id="Coils"/>
    </source>
</evidence>
<feature type="domain" description="DUF4349" evidence="4">
    <location>
        <begin position="93"/>
        <end position="314"/>
    </location>
</feature>
<keyword evidence="6" id="KW-1185">Reference proteome</keyword>
<evidence type="ECO:0000313" key="5">
    <source>
        <dbReference type="EMBL" id="TQL60455.1"/>
    </source>
</evidence>
<organism evidence="5 6">
    <name type="scientific">Oryzihumus leptocrescens</name>
    <dbReference type="NCBI Taxonomy" id="297536"/>
    <lineage>
        <taxon>Bacteria</taxon>
        <taxon>Bacillati</taxon>
        <taxon>Actinomycetota</taxon>
        <taxon>Actinomycetes</taxon>
        <taxon>Micrococcales</taxon>
        <taxon>Intrasporangiaceae</taxon>
        <taxon>Oryzihumus</taxon>
    </lineage>
</organism>
<evidence type="ECO:0000259" key="4">
    <source>
        <dbReference type="Pfam" id="PF14257"/>
    </source>
</evidence>
<reference evidence="5 6" key="1">
    <citation type="submission" date="2019-06" db="EMBL/GenBank/DDBJ databases">
        <title>Sequencing the genomes of 1000 actinobacteria strains.</title>
        <authorList>
            <person name="Klenk H.-P."/>
        </authorList>
    </citation>
    <scope>NUCLEOTIDE SEQUENCE [LARGE SCALE GENOMIC DNA]</scope>
    <source>
        <strain evidence="5 6">DSM 18082</strain>
    </source>
</reference>
<keyword evidence="3" id="KW-0472">Membrane</keyword>
<dbReference type="InterPro" id="IPR025645">
    <property type="entry name" value="DUF4349"/>
</dbReference>
<evidence type="ECO:0000313" key="6">
    <source>
        <dbReference type="Proteomes" id="UP000319514"/>
    </source>
</evidence>
<gene>
    <name evidence="5" type="ORF">FB474_1850</name>
</gene>
<dbReference type="OrthoDB" id="186919at2"/>
<dbReference type="EMBL" id="VFOQ01000001">
    <property type="protein sequence ID" value="TQL60455.1"/>
    <property type="molecule type" value="Genomic_DNA"/>
</dbReference>
<accession>A0A542ZJC6</accession>
<dbReference type="AlphaFoldDB" id="A0A542ZJC6"/>
<dbReference type="Proteomes" id="UP000319514">
    <property type="component" value="Unassembled WGS sequence"/>
</dbReference>
<keyword evidence="1" id="KW-0175">Coiled coil</keyword>
<keyword evidence="3" id="KW-0812">Transmembrane</keyword>
<evidence type="ECO:0000256" key="2">
    <source>
        <dbReference type="SAM" id="MobiDB-lite"/>
    </source>
</evidence>
<feature type="coiled-coil region" evidence="1">
    <location>
        <begin position="221"/>
        <end position="248"/>
    </location>
</feature>
<feature type="transmembrane region" description="Helical" evidence="3">
    <location>
        <begin position="288"/>
        <end position="310"/>
    </location>
</feature>
<sequence length="335" mass="34170">MDPRTALDPHTAPLLHRSPRTRTRRARVAAVAGALLVAALAGCSSSANSMSGAAGASSQVGGSSVSGDQKAPAAPGASSPGSQAVTQVVAAERKITRTASLAIQVKDVAVAASAVRAVAEGVDGFVLNEQLGRDGGPQPLNGATPSQAFNGFGTITLSVPADRLDATTDQLARVGTVLSRSTTSQDVTDQYVDTASRVKTMQASLDRVRALLAQATNIGQVVSLESELSRREADLESLQAQLAALKGSVDRSTVTVTLSTPAVVAATVDDTGFLAGLRQGWHAFQTSVTAVLTVVGALLPFAALVGLVGWPLWRWLRRRQAGVTASPAPAAPGAP</sequence>
<evidence type="ECO:0000256" key="3">
    <source>
        <dbReference type="SAM" id="Phobius"/>
    </source>
</evidence>
<feature type="region of interest" description="Disordered" evidence="2">
    <location>
        <begin position="51"/>
        <end position="85"/>
    </location>
</feature>
<protein>
    <submittedName>
        <fullName evidence="5">Uncharacterized protein DUF4349</fullName>
    </submittedName>
</protein>
<feature type="region of interest" description="Disordered" evidence="2">
    <location>
        <begin position="1"/>
        <end position="23"/>
    </location>
</feature>
<name>A0A542ZJC6_9MICO</name>
<feature type="compositionally biased region" description="Low complexity" evidence="2">
    <location>
        <begin position="51"/>
        <end position="82"/>
    </location>
</feature>
<dbReference type="RefSeq" id="WP_141788352.1">
    <property type="nucleotide sequence ID" value="NZ_BAAAKX010000021.1"/>
</dbReference>
<keyword evidence="3" id="KW-1133">Transmembrane helix</keyword>
<dbReference type="Pfam" id="PF14257">
    <property type="entry name" value="DUF4349"/>
    <property type="match status" value="1"/>
</dbReference>
<comment type="caution">
    <text evidence="5">The sequence shown here is derived from an EMBL/GenBank/DDBJ whole genome shotgun (WGS) entry which is preliminary data.</text>
</comment>